<organism evidence="2 3">
    <name type="scientific">Orchesella dallaii</name>
    <dbReference type="NCBI Taxonomy" id="48710"/>
    <lineage>
        <taxon>Eukaryota</taxon>
        <taxon>Metazoa</taxon>
        <taxon>Ecdysozoa</taxon>
        <taxon>Arthropoda</taxon>
        <taxon>Hexapoda</taxon>
        <taxon>Collembola</taxon>
        <taxon>Entomobryomorpha</taxon>
        <taxon>Entomobryoidea</taxon>
        <taxon>Orchesellidae</taxon>
        <taxon>Orchesellinae</taxon>
        <taxon>Orchesella</taxon>
    </lineage>
</organism>
<evidence type="ECO:0000313" key="2">
    <source>
        <dbReference type="EMBL" id="CAL8143920.1"/>
    </source>
</evidence>
<evidence type="ECO:0000313" key="3">
    <source>
        <dbReference type="Proteomes" id="UP001642540"/>
    </source>
</evidence>
<feature type="transmembrane region" description="Helical" evidence="1">
    <location>
        <begin position="735"/>
        <end position="755"/>
    </location>
</feature>
<feature type="transmembrane region" description="Helical" evidence="1">
    <location>
        <begin position="702"/>
        <end position="723"/>
    </location>
</feature>
<feature type="transmembrane region" description="Helical" evidence="1">
    <location>
        <begin position="589"/>
        <end position="609"/>
    </location>
</feature>
<keyword evidence="1" id="KW-0472">Membrane</keyword>
<keyword evidence="3" id="KW-1185">Reference proteome</keyword>
<sequence length="836" mass="96976">MTPLESVFQRDFESIIRYTKSNKFSKKVDFSGLVQTQHYQIANVFYPLVLLLKGIGCCPLTVIRRSSNIRFEFKWLSIQVLIQFFLAGFAGFVLITWINNALLDLDYPLRLFRKAGTTNRWINDNDLKGSELIMVVNNCIRLLLPLGSWIMSLVHWIGNDYFCQFLNDWSQFAAKFEEAFKPNYKLQMNLTQMRNLFCIVWITPAFILLFTINPVNLMAEQIPTIISFGISYFFTIFIVAVRSICYVKDYLILQTLQMAYEQVLNGMRAQYGKYKTSISKDQVHSWMELLTFIRMQNSRVESYIESNFLQYIIIISTFFLFSLFWKTYLAESITSMEQIIAEEVIEMDVSDGDCETRLEMKLICDMIYNDPIKIRLGNMIVLNRSLLLAKAMTSLESFQEEFGRIISRGNSAKMPMPKQLPSNNVTEFETPKDYRIARILYPLILLVRWVGCCPLKIIRKGPKVIYNFKRISFPVLGTICFLSFMGFIMFVWMLNGFFGIHWPMKLFGPAESDGWVSKSLQASRLILIVNYMIKVLLPAGPWIGCIVHGFNLESLCKFLNNWTDFIHKFEIIFSSDYELKIGLTRTRNWFFASCLIPILAIMTTFNPLVYIAEDISLYIAIPVGYFILVGIIVIRSVMYLKDYLLLLTVQMAYREVFNGMKAQYGKHKIYISRGHVQKWMEMLSFLRQQTSELQNYLGLQSLWSIFEMFLALLLNLSMTAFLFTNGALNGEHQGSLAFLSFAGIFTVFYVVSLYLKMCIAESITNVEEEIAEEIIGMNTSDDDCSTRLEMKLICDMIFKDPIKIRVENLLTLNKGLLFAFFSQLATYLVIILQFTK</sequence>
<accession>A0ABP1S5D3</accession>
<proteinExistence type="predicted"/>
<feature type="transmembrane region" description="Helical" evidence="1">
    <location>
        <begin position="471"/>
        <end position="494"/>
    </location>
</feature>
<evidence type="ECO:0008006" key="4">
    <source>
        <dbReference type="Google" id="ProtNLM"/>
    </source>
</evidence>
<feature type="transmembrane region" description="Helical" evidence="1">
    <location>
        <begin position="615"/>
        <end position="634"/>
    </location>
</feature>
<feature type="transmembrane region" description="Helical" evidence="1">
    <location>
        <begin position="195"/>
        <end position="213"/>
    </location>
</feature>
<comment type="caution">
    <text evidence="2">The sequence shown here is derived from an EMBL/GenBank/DDBJ whole genome shotgun (WGS) entry which is preliminary data.</text>
</comment>
<dbReference type="EMBL" id="CAXLJM020000160">
    <property type="protein sequence ID" value="CAL8143920.1"/>
    <property type="molecule type" value="Genomic_DNA"/>
</dbReference>
<name>A0ABP1S5D3_9HEXA</name>
<feature type="transmembrane region" description="Helical" evidence="1">
    <location>
        <begin position="44"/>
        <end position="63"/>
    </location>
</feature>
<keyword evidence="1" id="KW-1133">Transmembrane helix</keyword>
<feature type="transmembrane region" description="Helical" evidence="1">
    <location>
        <begin position="132"/>
        <end position="157"/>
    </location>
</feature>
<feature type="transmembrane region" description="Helical" evidence="1">
    <location>
        <begin position="439"/>
        <end position="459"/>
    </location>
</feature>
<evidence type="ECO:0000256" key="1">
    <source>
        <dbReference type="SAM" id="Phobius"/>
    </source>
</evidence>
<protein>
    <recommendedName>
        <fullName evidence="4">Gustatory receptor</fullName>
    </recommendedName>
</protein>
<dbReference type="Proteomes" id="UP001642540">
    <property type="component" value="Unassembled WGS sequence"/>
</dbReference>
<feature type="transmembrane region" description="Helical" evidence="1">
    <location>
        <begin position="815"/>
        <end position="834"/>
    </location>
</feature>
<feature type="transmembrane region" description="Helical" evidence="1">
    <location>
        <begin position="225"/>
        <end position="247"/>
    </location>
</feature>
<feature type="transmembrane region" description="Helical" evidence="1">
    <location>
        <begin position="525"/>
        <end position="550"/>
    </location>
</feature>
<feature type="transmembrane region" description="Helical" evidence="1">
    <location>
        <begin position="75"/>
        <end position="98"/>
    </location>
</feature>
<keyword evidence="1" id="KW-0812">Transmembrane</keyword>
<reference evidence="2 3" key="1">
    <citation type="submission" date="2024-08" db="EMBL/GenBank/DDBJ databases">
        <authorList>
            <person name="Cucini C."/>
            <person name="Frati F."/>
        </authorList>
    </citation>
    <scope>NUCLEOTIDE SEQUENCE [LARGE SCALE GENOMIC DNA]</scope>
</reference>
<feature type="transmembrane region" description="Helical" evidence="1">
    <location>
        <begin position="308"/>
        <end position="325"/>
    </location>
</feature>
<gene>
    <name evidence="2" type="ORF">ODALV1_LOCUS29997</name>
</gene>